<dbReference type="EMBL" id="CP045737">
    <property type="protein sequence ID" value="QGG40585.1"/>
    <property type="molecule type" value="Genomic_DNA"/>
</dbReference>
<reference evidence="1 2" key="1">
    <citation type="submission" date="2019-11" db="EMBL/GenBank/DDBJ databases">
        <authorList>
            <person name="Li J."/>
        </authorList>
    </citation>
    <scope>NUCLEOTIDE SEQUENCE [LARGE SCALE GENOMIC DNA]</scope>
    <source>
        <strain evidence="1 2">MF47</strain>
    </source>
</reference>
<dbReference type="AlphaFoldDB" id="A0A5Q2MJV5"/>
<sequence>MKTSARGGVTVGAQAHWYPTATSRRLVRRDDAEWVLEGTVHARRCGELTTACGLLAVDWPMSFYEPFAAARGDVCRSCVRTVVGV</sequence>
<organism evidence="1 2">
    <name type="scientific">Aeromicrobium yanjiei</name>
    <dbReference type="NCBI Taxonomy" id="2662028"/>
    <lineage>
        <taxon>Bacteria</taxon>
        <taxon>Bacillati</taxon>
        <taxon>Actinomycetota</taxon>
        <taxon>Actinomycetes</taxon>
        <taxon>Propionibacteriales</taxon>
        <taxon>Nocardioidaceae</taxon>
        <taxon>Aeromicrobium</taxon>
    </lineage>
</organism>
<name>A0A5Q2MJV5_9ACTN</name>
<keyword evidence="2" id="KW-1185">Reference proteome</keyword>
<evidence type="ECO:0000313" key="2">
    <source>
        <dbReference type="Proteomes" id="UP000392064"/>
    </source>
</evidence>
<dbReference type="Proteomes" id="UP000392064">
    <property type="component" value="Chromosome"/>
</dbReference>
<accession>A0A5Q2MJV5</accession>
<protein>
    <submittedName>
        <fullName evidence="1">Uncharacterized protein</fullName>
    </submittedName>
</protein>
<proteinExistence type="predicted"/>
<dbReference type="RefSeq" id="WP_153651856.1">
    <property type="nucleotide sequence ID" value="NZ_CP045737.1"/>
</dbReference>
<evidence type="ECO:0000313" key="1">
    <source>
        <dbReference type="EMBL" id="QGG40585.1"/>
    </source>
</evidence>
<gene>
    <name evidence="1" type="ORF">GEV26_03955</name>
</gene>
<dbReference type="KEGG" id="aef:GEV26_03955"/>